<sequence>MSMQLFNDLQECYLQKRHQFANHPQYQPEREKNVIPREGYSAGLADFQSVPSTFTQYSRLRVIAELKHGDRFHPANIVSSTEFDCDDELEFHAESKSLTFLQTAVSYVKFLSNNELASASTDSTLRSWDVKENLPDISKPVAWHRFAHLKWMILMRMESLTSSVFFAGRVAVLQC</sequence>
<dbReference type="InterPro" id="IPR015943">
    <property type="entry name" value="WD40/YVTN_repeat-like_dom_sf"/>
</dbReference>
<dbReference type="InterPro" id="IPR042755">
    <property type="entry name" value="COP1"/>
</dbReference>
<gene>
    <name evidence="1" type="ORF">OIU85_020195</name>
</gene>
<evidence type="ECO:0000313" key="1">
    <source>
        <dbReference type="EMBL" id="KAJ6729245.1"/>
    </source>
</evidence>
<dbReference type="OrthoDB" id="1744210at2759"/>
<dbReference type="GO" id="GO:0043161">
    <property type="term" value="P:proteasome-mediated ubiquitin-dependent protein catabolic process"/>
    <property type="evidence" value="ECO:0007669"/>
    <property type="project" value="TreeGrafter"/>
</dbReference>
<dbReference type="InterPro" id="IPR036322">
    <property type="entry name" value="WD40_repeat_dom_sf"/>
</dbReference>
<dbReference type="PANTHER" id="PTHR44080">
    <property type="entry name" value="E3 UBIQUITIN-PROTEIN LIGASE COP1"/>
    <property type="match status" value="1"/>
</dbReference>
<dbReference type="EMBL" id="JAPFFL010000004">
    <property type="protein sequence ID" value="KAJ6729245.1"/>
    <property type="molecule type" value="Genomic_DNA"/>
</dbReference>
<dbReference type="Proteomes" id="UP001151529">
    <property type="component" value="Chromosome 2"/>
</dbReference>
<dbReference type="PANTHER" id="PTHR44080:SF1">
    <property type="entry name" value="E3 UBIQUITIN-PROTEIN LIGASE COP1"/>
    <property type="match status" value="1"/>
</dbReference>
<dbReference type="PROSITE" id="PS00678">
    <property type="entry name" value="WD_REPEATS_1"/>
    <property type="match status" value="1"/>
</dbReference>
<name>A0A9Q0UFM0_SALVM</name>
<accession>A0A9Q0UFM0</accession>
<dbReference type="InterPro" id="IPR019775">
    <property type="entry name" value="WD40_repeat_CS"/>
</dbReference>
<reference evidence="1" key="2">
    <citation type="journal article" date="2023" name="Int. J. Mol. Sci.">
        <title>De Novo Assembly and Annotation of 11 Diverse Shrub Willow (Salix) Genomes Reveals Novel Gene Organization in Sex-Linked Regions.</title>
        <authorList>
            <person name="Hyden B."/>
            <person name="Feng K."/>
            <person name="Yates T.B."/>
            <person name="Jawdy S."/>
            <person name="Cereghino C."/>
            <person name="Smart L.B."/>
            <person name="Muchero W."/>
        </authorList>
    </citation>
    <scope>NUCLEOTIDE SEQUENCE [LARGE SCALE GENOMIC DNA]</scope>
    <source>
        <tissue evidence="1">Shoot tip</tissue>
    </source>
</reference>
<evidence type="ECO:0000313" key="2">
    <source>
        <dbReference type="Proteomes" id="UP001151529"/>
    </source>
</evidence>
<comment type="caution">
    <text evidence="1">The sequence shown here is derived from an EMBL/GenBank/DDBJ whole genome shotgun (WGS) entry which is preliminary data.</text>
</comment>
<reference evidence="1" key="1">
    <citation type="submission" date="2022-11" db="EMBL/GenBank/DDBJ databases">
        <authorList>
            <person name="Hyden B.L."/>
            <person name="Feng K."/>
            <person name="Yates T."/>
            <person name="Jawdy S."/>
            <person name="Smart L.B."/>
            <person name="Muchero W."/>
        </authorList>
    </citation>
    <scope>NUCLEOTIDE SEQUENCE</scope>
    <source>
        <tissue evidence="1">Shoot tip</tissue>
    </source>
</reference>
<keyword evidence="2" id="KW-1185">Reference proteome</keyword>
<dbReference type="GO" id="GO:0061630">
    <property type="term" value="F:ubiquitin protein ligase activity"/>
    <property type="evidence" value="ECO:0007669"/>
    <property type="project" value="InterPro"/>
</dbReference>
<protein>
    <submittedName>
        <fullName evidence="1">E3 UBIQUITIN-PROTEIN LIGASE COP1</fullName>
    </submittedName>
</protein>
<dbReference type="AlphaFoldDB" id="A0A9Q0UFM0"/>
<proteinExistence type="predicted"/>
<dbReference type="Gene3D" id="2.130.10.10">
    <property type="entry name" value="YVTN repeat-like/Quinoprotein amine dehydrogenase"/>
    <property type="match status" value="2"/>
</dbReference>
<organism evidence="1 2">
    <name type="scientific">Salix viminalis</name>
    <name type="common">Common osier</name>
    <name type="synonym">Basket willow</name>
    <dbReference type="NCBI Taxonomy" id="40686"/>
    <lineage>
        <taxon>Eukaryota</taxon>
        <taxon>Viridiplantae</taxon>
        <taxon>Streptophyta</taxon>
        <taxon>Embryophyta</taxon>
        <taxon>Tracheophyta</taxon>
        <taxon>Spermatophyta</taxon>
        <taxon>Magnoliopsida</taxon>
        <taxon>eudicotyledons</taxon>
        <taxon>Gunneridae</taxon>
        <taxon>Pentapetalae</taxon>
        <taxon>rosids</taxon>
        <taxon>fabids</taxon>
        <taxon>Malpighiales</taxon>
        <taxon>Salicaceae</taxon>
        <taxon>Saliceae</taxon>
        <taxon>Salix</taxon>
    </lineage>
</organism>
<dbReference type="SUPFAM" id="SSF50978">
    <property type="entry name" value="WD40 repeat-like"/>
    <property type="match status" value="1"/>
</dbReference>